<reference evidence="9" key="1">
    <citation type="submission" date="2020-10" db="EMBL/GenBank/DDBJ databases">
        <title>Chromosome-scale genome assembly of the Allis shad, Alosa alosa.</title>
        <authorList>
            <person name="Margot Z."/>
            <person name="Christophe K."/>
            <person name="Cabau C."/>
            <person name="Louis A."/>
            <person name="Berthelot C."/>
            <person name="Parey E."/>
            <person name="Roest Crollius H."/>
            <person name="Montfort J."/>
            <person name="Robinson-Rechavi M."/>
            <person name="Bucao C."/>
            <person name="Bouchez O."/>
            <person name="Gislard M."/>
            <person name="Lluch J."/>
            <person name="Milhes M."/>
            <person name="Lampietro C."/>
            <person name="Lopez Roques C."/>
            <person name="Donnadieu C."/>
            <person name="Braasch I."/>
            <person name="Desvignes T."/>
            <person name="Postlethwait J."/>
            <person name="Bobe J."/>
            <person name="Guiguen Y."/>
        </authorList>
    </citation>
    <scope>NUCLEOTIDE SEQUENCE</scope>
    <source>
        <strain evidence="9">M-15738</strain>
        <tissue evidence="9">Blood</tissue>
    </source>
</reference>
<dbReference type="Proteomes" id="UP000823561">
    <property type="component" value="Chromosome 18"/>
</dbReference>
<dbReference type="EC" id="3.1.-.-" evidence="7"/>
<keyword evidence="10" id="KW-1185">Reference proteome</keyword>
<proteinExistence type="inferred from homology"/>
<dbReference type="AlphaFoldDB" id="A0AAV6FVP8"/>
<feature type="active site" evidence="7">
    <location>
        <position position="258"/>
    </location>
</feature>
<keyword evidence="5 7" id="KW-0496">Mitochondrion</keyword>
<comment type="subcellular location">
    <subcellularLocation>
        <location evidence="7">Mitochondrion</location>
    </subcellularLocation>
</comment>
<evidence type="ECO:0000256" key="2">
    <source>
        <dbReference type="ARBA" id="ARBA00022763"/>
    </source>
</evidence>
<dbReference type="GO" id="GO:0008297">
    <property type="term" value="F:single-stranded DNA exodeoxyribonuclease activity"/>
    <property type="evidence" value="ECO:0007669"/>
    <property type="project" value="UniProtKB-UniRule"/>
</dbReference>
<evidence type="ECO:0000256" key="6">
    <source>
        <dbReference type="ARBA" id="ARBA00023204"/>
    </source>
</evidence>
<dbReference type="Gene3D" id="3.90.320.10">
    <property type="match status" value="1"/>
</dbReference>
<dbReference type="GO" id="GO:0005739">
    <property type="term" value="C:mitochondrion"/>
    <property type="evidence" value="ECO:0007669"/>
    <property type="project" value="UniProtKB-SubCell"/>
</dbReference>
<sequence>MPIGMLIPRTKSKRIVYGLLKHCNTVFVESCFSTSCVWTSRKKQSQYGMVDTERYSSLVKAVVSSRVSSQTPESLEDEDNKLYGPVVKSSFHKHMPLVPKNVYPLLKAEKTMLSVEYDHGNPARWSLPKGPERSGMPSVTRILQQTMSPEQLFYLERWKRRMIAELGEEGFKAYTSNLFKQGKLFHSALENALAPSESEETECTEDTTGYLESIQHVLEDINEVRAIESAVQHQHLNYVGIVDCVARYRGTLCAIDWKTSEKSKPFLHNTYDNPIQVAAYVGALNSDDNYSYQIKNGLIVVAYKDGSPAHPHFLDFEKVTKYWEKWLLRLELYKK</sequence>
<feature type="active site" evidence="7">
    <location>
        <position position="256"/>
    </location>
</feature>
<comment type="caution">
    <text evidence="9">The sequence shown here is derived from an EMBL/GenBank/DDBJ whole genome shotgun (WGS) entry which is preliminary data.</text>
</comment>
<evidence type="ECO:0000256" key="7">
    <source>
        <dbReference type="HAMAP-Rule" id="MF_03030"/>
    </source>
</evidence>
<feature type="active site" evidence="7">
    <location>
        <position position="243"/>
    </location>
</feature>
<keyword evidence="1 7" id="KW-0540">Nuclease</keyword>
<evidence type="ECO:0000256" key="1">
    <source>
        <dbReference type="ARBA" id="ARBA00022722"/>
    </source>
</evidence>
<dbReference type="GO" id="GO:0006264">
    <property type="term" value="P:mitochondrial DNA replication"/>
    <property type="evidence" value="ECO:0007669"/>
    <property type="project" value="TreeGrafter"/>
</dbReference>
<evidence type="ECO:0000259" key="8">
    <source>
        <dbReference type="Pfam" id="PF12705"/>
    </source>
</evidence>
<comment type="function">
    <text evidence="7">Metal-dependent single-stranded DNA (ssDNA) exonuclease involved in mitochondrial genome maintenance. Has preference for 5'-3' exonuclease activity. Necessary for maintenance of proper 7S DNA levels. Probably involved in mitochondrial DNA (mtDNA) repair.</text>
</comment>
<dbReference type="HAMAP" id="MF_03030">
    <property type="entry name" value="MGME1"/>
    <property type="match status" value="1"/>
</dbReference>
<evidence type="ECO:0000256" key="3">
    <source>
        <dbReference type="ARBA" id="ARBA00022801"/>
    </source>
</evidence>
<name>A0AAV6FVP8_9TELE</name>
<gene>
    <name evidence="7" type="primary">MGME1</name>
    <name evidence="9" type="ORF">AALO_G00237710</name>
</gene>
<dbReference type="InterPro" id="IPR011604">
    <property type="entry name" value="PDDEXK-like_dom_sf"/>
</dbReference>
<accession>A0AAV6FVP8</accession>
<evidence type="ECO:0000256" key="4">
    <source>
        <dbReference type="ARBA" id="ARBA00022839"/>
    </source>
</evidence>
<evidence type="ECO:0000313" key="10">
    <source>
        <dbReference type="Proteomes" id="UP000823561"/>
    </source>
</evidence>
<dbReference type="PANTHER" id="PTHR31340:SF3">
    <property type="entry name" value="MITOCHONDRIAL GENOME MAINTENANCE EXONUCLEASE 1"/>
    <property type="match status" value="1"/>
</dbReference>
<dbReference type="GO" id="GO:0043504">
    <property type="term" value="P:mitochondrial DNA repair"/>
    <property type="evidence" value="ECO:0007669"/>
    <property type="project" value="UniProtKB-UniRule"/>
</dbReference>
<keyword evidence="3 7" id="KW-0378">Hydrolase</keyword>
<keyword evidence="4 7" id="KW-0269">Exonuclease</keyword>
<keyword evidence="2" id="KW-0227">DNA damage</keyword>
<dbReference type="FunFam" id="3.90.320.10:FF:000005">
    <property type="entry name" value="Mitochondrial genome maintenance exonuclease 1"/>
    <property type="match status" value="1"/>
</dbReference>
<dbReference type="EMBL" id="JADWDJ010000018">
    <property type="protein sequence ID" value="KAG5266913.1"/>
    <property type="molecule type" value="Genomic_DNA"/>
</dbReference>
<evidence type="ECO:0000256" key="5">
    <source>
        <dbReference type="ARBA" id="ARBA00023128"/>
    </source>
</evidence>
<dbReference type="PANTHER" id="PTHR31340">
    <property type="entry name" value="MITOCHONDRIAL GENOME MAINTENANCE EXONUCLEASE 1"/>
    <property type="match status" value="1"/>
</dbReference>
<organism evidence="9 10">
    <name type="scientific">Alosa alosa</name>
    <name type="common">allis shad</name>
    <dbReference type="NCBI Taxonomy" id="278164"/>
    <lineage>
        <taxon>Eukaryota</taxon>
        <taxon>Metazoa</taxon>
        <taxon>Chordata</taxon>
        <taxon>Craniata</taxon>
        <taxon>Vertebrata</taxon>
        <taxon>Euteleostomi</taxon>
        <taxon>Actinopterygii</taxon>
        <taxon>Neopterygii</taxon>
        <taxon>Teleostei</taxon>
        <taxon>Clupei</taxon>
        <taxon>Clupeiformes</taxon>
        <taxon>Clupeoidei</taxon>
        <taxon>Clupeidae</taxon>
        <taxon>Alosa</taxon>
    </lineage>
</organism>
<comment type="similarity">
    <text evidence="7">Belongs to the MGME1 family.</text>
</comment>
<dbReference type="Pfam" id="PF12705">
    <property type="entry name" value="PDDEXK_1"/>
    <property type="match status" value="1"/>
</dbReference>
<evidence type="ECO:0000313" key="9">
    <source>
        <dbReference type="EMBL" id="KAG5266913.1"/>
    </source>
</evidence>
<feature type="domain" description="PD-(D/E)XK endonuclease-like" evidence="8">
    <location>
        <begin position="197"/>
        <end position="294"/>
    </location>
</feature>
<dbReference type="InterPro" id="IPR038726">
    <property type="entry name" value="PDDEXK_AddAB-type"/>
</dbReference>
<keyword evidence="6" id="KW-0234">DNA repair</keyword>
<protein>
    <recommendedName>
        <fullName evidence="7">Mitochondrial genome maintenance exonuclease 1</fullName>
        <ecNumber evidence="7">3.1.-.-</ecNumber>
    </recommendedName>
</protein>
<dbReference type="RefSeq" id="XP_048125237.1">
    <property type="nucleotide sequence ID" value="XM_048269280.1"/>
</dbReference>
<dbReference type="GeneID" id="125311345"/>